<sequence length="536" mass="60008">MIKPRSSRKSNIGGKPVPSDLEAAGSAGALWTICLVTCYSEGEDGIRTTLNSLALTSYPDERKLLFVVADGIITGSGESKSTPDIIINMIERTESTPCEPRSYVAIADGNKQHNRAKVYAGHYLCEGRRIPIVAVIKCGNESEAGAAKPGNRGKRDSQMIIMNFLSRTMFDDRMTHLDYELHSQIERIATRPERYEIILMVDADTKVAPDSLTYMTNAMDNDPYIMGLCGETRIANKSASWVSMIQVFEYYISHHLGKAFESVFGGVTCLPGCFCMYRIKAPRSDVPNSWVPILANPEIVDEYSENVVDTLHKKNLLLLGEDRFLSTLMLSNFPKRKMVFVPKAMCWTVVPDEFKVLLSQRRRWINSTIHNLLELILIRDLCGIFCFSMQFVVALELLGTVVLPVAIGMTFYLIISAIVTQTADLIPFLMLAGILGLPGFLIVITSRKLIYVAWMFVYLAGLPVWNLILPVYAFWHFDDFSWGETRKVEGEKKGDAHGDSDGYFDNSAVSLKRYFEGFRPDFLRVVNSIVGGSDDV</sequence>
<dbReference type="Pfam" id="PF03142">
    <property type="entry name" value="Chitin_synth_2"/>
    <property type="match status" value="1"/>
</dbReference>
<evidence type="ECO:0000256" key="6">
    <source>
        <dbReference type="ARBA" id="ARBA00022692"/>
    </source>
</evidence>
<feature type="transmembrane region" description="Helical" evidence="10">
    <location>
        <begin position="397"/>
        <end position="419"/>
    </location>
</feature>
<name>A0A4P9WHA1_9FUNG</name>
<evidence type="ECO:0000256" key="9">
    <source>
        <dbReference type="ARBA" id="ARBA00023180"/>
    </source>
</evidence>
<keyword evidence="7 10" id="KW-1133">Transmembrane helix</keyword>
<dbReference type="GO" id="GO:0004100">
    <property type="term" value="F:chitin synthase activity"/>
    <property type="evidence" value="ECO:0007669"/>
    <property type="project" value="UniProtKB-EC"/>
</dbReference>
<gene>
    <name evidence="11" type="ORF">BDK51DRAFT_20384</name>
</gene>
<proteinExistence type="predicted"/>
<dbReference type="CDD" id="cd04190">
    <property type="entry name" value="Chitin_synth_C"/>
    <property type="match status" value="1"/>
</dbReference>
<evidence type="ECO:0000313" key="12">
    <source>
        <dbReference type="Proteomes" id="UP000269721"/>
    </source>
</evidence>
<keyword evidence="6 10" id="KW-0812">Transmembrane</keyword>
<dbReference type="InterPro" id="IPR004835">
    <property type="entry name" value="Chitin_synth"/>
</dbReference>
<evidence type="ECO:0000256" key="8">
    <source>
        <dbReference type="ARBA" id="ARBA00023136"/>
    </source>
</evidence>
<organism evidence="11 12">
    <name type="scientific">Blyttiomyces helicus</name>
    <dbReference type="NCBI Taxonomy" id="388810"/>
    <lineage>
        <taxon>Eukaryota</taxon>
        <taxon>Fungi</taxon>
        <taxon>Fungi incertae sedis</taxon>
        <taxon>Chytridiomycota</taxon>
        <taxon>Chytridiomycota incertae sedis</taxon>
        <taxon>Chytridiomycetes</taxon>
        <taxon>Chytridiomycetes incertae sedis</taxon>
        <taxon>Blyttiomyces</taxon>
    </lineage>
</organism>
<keyword evidence="3" id="KW-1003">Cell membrane</keyword>
<evidence type="ECO:0000256" key="3">
    <source>
        <dbReference type="ARBA" id="ARBA00022475"/>
    </source>
</evidence>
<keyword evidence="12" id="KW-1185">Reference proteome</keyword>
<evidence type="ECO:0000256" key="5">
    <source>
        <dbReference type="ARBA" id="ARBA00022679"/>
    </source>
</evidence>
<evidence type="ECO:0000313" key="11">
    <source>
        <dbReference type="EMBL" id="RKO92199.1"/>
    </source>
</evidence>
<dbReference type="PANTHER" id="PTHR22914:SF16">
    <property type="entry name" value="CHITIN SYNTHASE 3"/>
    <property type="match status" value="1"/>
</dbReference>
<comment type="subcellular location">
    <subcellularLocation>
        <location evidence="1">Cell membrane</location>
        <topology evidence="1">Multi-pass membrane protein</topology>
    </subcellularLocation>
</comment>
<dbReference type="SUPFAM" id="SSF53448">
    <property type="entry name" value="Nucleotide-diphospho-sugar transferases"/>
    <property type="match status" value="1"/>
</dbReference>
<keyword evidence="5" id="KW-0808">Transferase</keyword>
<dbReference type="PANTHER" id="PTHR22914">
    <property type="entry name" value="CHITIN SYNTHASE"/>
    <property type="match status" value="1"/>
</dbReference>
<feature type="transmembrane region" description="Helical" evidence="10">
    <location>
        <begin position="451"/>
        <end position="475"/>
    </location>
</feature>
<dbReference type="Proteomes" id="UP000269721">
    <property type="component" value="Unassembled WGS sequence"/>
</dbReference>
<dbReference type="EC" id="2.4.1.16" evidence="2"/>
<dbReference type="AlphaFoldDB" id="A0A4P9WHA1"/>
<reference evidence="12" key="1">
    <citation type="journal article" date="2018" name="Nat. Microbiol.">
        <title>Leveraging single-cell genomics to expand the fungal tree of life.</title>
        <authorList>
            <person name="Ahrendt S.R."/>
            <person name="Quandt C.A."/>
            <person name="Ciobanu D."/>
            <person name="Clum A."/>
            <person name="Salamov A."/>
            <person name="Andreopoulos B."/>
            <person name="Cheng J.F."/>
            <person name="Woyke T."/>
            <person name="Pelin A."/>
            <person name="Henrissat B."/>
            <person name="Reynolds N.K."/>
            <person name="Benny G.L."/>
            <person name="Smith M.E."/>
            <person name="James T.Y."/>
            <person name="Grigoriev I.V."/>
        </authorList>
    </citation>
    <scope>NUCLEOTIDE SEQUENCE [LARGE SCALE GENOMIC DNA]</scope>
</reference>
<dbReference type="InterPro" id="IPR029044">
    <property type="entry name" value="Nucleotide-diphossugar_trans"/>
</dbReference>
<dbReference type="OrthoDB" id="370884at2759"/>
<keyword evidence="4" id="KW-0328">Glycosyltransferase</keyword>
<dbReference type="EMBL" id="KZ994738">
    <property type="protein sequence ID" value="RKO92199.1"/>
    <property type="molecule type" value="Genomic_DNA"/>
</dbReference>
<evidence type="ECO:0000256" key="7">
    <source>
        <dbReference type="ARBA" id="ARBA00022989"/>
    </source>
</evidence>
<dbReference type="GO" id="GO:0006031">
    <property type="term" value="P:chitin biosynthetic process"/>
    <property type="evidence" value="ECO:0007669"/>
    <property type="project" value="TreeGrafter"/>
</dbReference>
<feature type="transmembrane region" description="Helical" evidence="10">
    <location>
        <begin position="425"/>
        <end position="444"/>
    </location>
</feature>
<protein>
    <recommendedName>
        <fullName evidence="2">chitin synthase</fullName>
        <ecNumber evidence="2">2.4.1.16</ecNumber>
    </recommendedName>
</protein>
<evidence type="ECO:0000256" key="4">
    <source>
        <dbReference type="ARBA" id="ARBA00022676"/>
    </source>
</evidence>
<keyword evidence="8 10" id="KW-0472">Membrane</keyword>
<evidence type="ECO:0000256" key="1">
    <source>
        <dbReference type="ARBA" id="ARBA00004651"/>
    </source>
</evidence>
<evidence type="ECO:0000256" key="10">
    <source>
        <dbReference type="SAM" id="Phobius"/>
    </source>
</evidence>
<evidence type="ECO:0000256" key="2">
    <source>
        <dbReference type="ARBA" id="ARBA00012543"/>
    </source>
</evidence>
<accession>A0A4P9WHA1</accession>
<dbReference type="Gene3D" id="3.90.550.10">
    <property type="entry name" value="Spore Coat Polysaccharide Biosynthesis Protein SpsA, Chain A"/>
    <property type="match status" value="1"/>
</dbReference>
<dbReference type="GO" id="GO:0005886">
    <property type="term" value="C:plasma membrane"/>
    <property type="evidence" value="ECO:0007669"/>
    <property type="project" value="UniProtKB-SubCell"/>
</dbReference>
<keyword evidence="9" id="KW-0325">Glycoprotein</keyword>
<dbReference type="GO" id="GO:0030428">
    <property type="term" value="C:cell septum"/>
    <property type="evidence" value="ECO:0007669"/>
    <property type="project" value="TreeGrafter"/>
</dbReference>